<evidence type="ECO:0000313" key="3">
    <source>
        <dbReference type="EMBL" id="KAF1942435.1"/>
    </source>
</evidence>
<accession>A0A6A5SP81</accession>
<dbReference type="Pfam" id="PF22740">
    <property type="entry name" value="PapZ_C"/>
    <property type="match status" value="1"/>
</dbReference>
<dbReference type="OrthoDB" id="5418695at2759"/>
<dbReference type="AlphaFoldDB" id="A0A6A5SP81"/>
<proteinExistence type="predicted"/>
<dbReference type="Proteomes" id="UP000800038">
    <property type="component" value="Unassembled WGS sequence"/>
</dbReference>
<feature type="compositionally biased region" description="Basic residues" evidence="1">
    <location>
        <begin position="129"/>
        <end position="143"/>
    </location>
</feature>
<dbReference type="EMBL" id="ML976035">
    <property type="protein sequence ID" value="KAF1942435.1"/>
    <property type="molecule type" value="Genomic_DNA"/>
</dbReference>
<organism evidence="3 4">
    <name type="scientific">Clathrospora elynae</name>
    <dbReference type="NCBI Taxonomy" id="706981"/>
    <lineage>
        <taxon>Eukaryota</taxon>
        <taxon>Fungi</taxon>
        <taxon>Dikarya</taxon>
        <taxon>Ascomycota</taxon>
        <taxon>Pezizomycotina</taxon>
        <taxon>Dothideomycetes</taxon>
        <taxon>Pleosporomycetidae</taxon>
        <taxon>Pleosporales</taxon>
        <taxon>Diademaceae</taxon>
        <taxon>Clathrospora</taxon>
    </lineage>
</organism>
<feature type="domain" description="RapZ C-terminal" evidence="2">
    <location>
        <begin position="207"/>
        <end position="306"/>
    </location>
</feature>
<evidence type="ECO:0000259" key="2">
    <source>
        <dbReference type="Pfam" id="PF22740"/>
    </source>
</evidence>
<feature type="compositionally biased region" description="Basic residues" evidence="1">
    <location>
        <begin position="86"/>
        <end position="95"/>
    </location>
</feature>
<reference evidence="3" key="1">
    <citation type="journal article" date="2020" name="Stud. Mycol.">
        <title>101 Dothideomycetes genomes: a test case for predicting lifestyles and emergence of pathogens.</title>
        <authorList>
            <person name="Haridas S."/>
            <person name="Albert R."/>
            <person name="Binder M."/>
            <person name="Bloem J."/>
            <person name="Labutti K."/>
            <person name="Salamov A."/>
            <person name="Andreopoulos B."/>
            <person name="Baker S."/>
            <person name="Barry K."/>
            <person name="Bills G."/>
            <person name="Bluhm B."/>
            <person name="Cannon C."/>
            <person name="Castanera R."/>
            <person name="Culley D."/>
            <person name="Daum C."/>
            <person name="Ezra D."/>
            <person name="Gonzalez J."/>
            <person name="Henrissat B."/>
            <person name="Kuo A."/>
            <person name="Liang C."/>
            <person name="Lipzen A."/>
            <person name="Lutzoni F."/>
            <person name="Magnuson J."/>
            <person name="Mondo S."/>
            <person name="Nolan M."/>
            <person name="Ohm R."/>
            <person name="Pangilinan J."/>
            <person name="Park H.-J."/>
            <person name="Ramirez L."/>
            <person name="Alfaro M."/>
            <person name="Sun H."/>
            <person name="Tritt A."/>
            <person name="Yoshinaga Y."/>
            <person name="Zwiers L.-H."/>
            <person name="Turgeon B."/>
            <person name="Goodwin S."/>
            <person name="Spatafora J."/>
            <person name="Crous P."/>
            <person name="Grigoriev I."/>
        </authorList>
    </citation>
    <scope>NUCLEOTIDE SEQUENCE</scope>
    <source>
        <strain evidence="3">CBS 161.51</strain>
    </source>
</reference>
<sequence length="341" mass="38759">MHRNPKPHPQLFQRPFDFDFDFDSGFRYPLHPLRAYTESLFASPPQPRVSEERARNNFSSSYSHGRQPIQTEISAHPISSSSSSYHRLRRKASRHVHFDLPLRGGGGAKMQAQKVRDPHDDDDDDDHHNHHRPHFRHHSHKTQHQSYPPHALPQPPRPILRTRTPPLAYKLPQPTIYIITFAASLTYDNEAATNALLSSQVPLRTPPIQHLYTIDARSMQPPSATLCAQYSGISPLIQDVVMQDKGAKRAVERAVWELLRFGQEQGFKERGMRRRGVRREVSMSVCCHAGTHRSVAIAERIAQCVKLEVGRLGKEGVGGVDEGVRVVCRHVHRVKGRGDPF</sequence>
<feature type="compositionally biased region" description="Polar residues" evidence="1">
    <location>
        <begin position="56"/>
        <end position="73"/>
    </location>
</feature>
<evidence type="ECO:0000313" key="4">
    <source>
        <dbReference type="Proteomes" id="UP000800038"/>
    </source>
</evidence>
<evidence type="ECO:0000256" key="1">
    <source>
        <dbReference type="SAM" id="MobiDB-lite"/>
    </source>
</evidence>
<dbReference type="InterPro" id="IPR053931">
    <property type="entry name" value="RapZ_C"/>
</dbReference>
<gene>
    <name evidence="3" type="ORF">EJ02DRAFT_511711</name>
</gene>
<feature type="region of interest" description="Disordered" evidence="1">
    <location>
        <begin position="43"/>
        <end position="158"/>
    </location>
</feature>
<protein>
    <recommendedName>
        <fullName evidence="2">RapZ C-terminal domain-containing protein</fullName>
    </recommendedName>
</protein>
<name>A0A6A5SP81_9PLEO</name>
<keyword evidence="4" id="KW-1185">Reference proteome</keyword>